<comment type="caution">
    <text evidence="4">The sequence shown here is derived from an EMBL/GenBank/DDBJ whole genome shotgun (WGS) entry which is preliminary data.</text>
</comment>
<keyword evidence="1" id="KW-0808">Transferase</keyword>
<sequence>MLTTTTTTTSATTGTKSPMSAEYYIRPATEADVEAINGIVNHEIATSVSNFDYEPRPLDKAFAWYQSVVGNNYPIIVACKKDSEGCEVVGGYAALFPFRTKEGYKFTVEYSLYIHKDHRRKGLGRGLLTELLVIGRAKGYHSVIGGISGGNVASTNLAEEFGFRYVGVFKEVGYKFGEYVDCTFMELILN</sequence>
<gene>
    <name evidence="4" type="ORF">DFQ27_002443</name>
</gene>
<evidence type="ECO:0000256" key="1">
    <source>
        <dbReference type="ARBA" id="ARBA00022679"/>
    </source>
</evidence>
<dbReference type="CDD" id="cd04301">
    <property type="entry name" value="NAT_SF"/>
    <property type="match status" value="1"/>
</dbReference>
<evidence type="ECO:0000256" key="2">
    <source>
        <dbReference type="ARBA" id="ARBA00023315"/>
    </source>
</evidence>
<keyword evidence="5" id="KW-1185">Reference proteome</keyword>
<dbReference type="PANTHER" id="PTHR43072">
    <property type="entry name" value="N-ACETYLTRANSFERASE"/>
    <property type="match status" value="1"/>
</dbReference>
<keyword evidence="2" id="KW-0012">Acyltransferase</keyword>
<dbReference type="GO" id="GO:0016747">
    <property type="term" value="F:acyltransferase activity, transferring groups other than amino-acyl groups"/>
    <property type="evidence" value="ECO:0007669"/>
    <property type="project" value="InterPro"/>
</dbReference>
<organism evidence="4 5">
    <name type="scientific">Actinomortierella ambigua</name>
    <dbReference type="NCBI Taxonomy" id="1343610"/>
    <lineage>
        <taxon>Eukaryota</taxon>
        <taxon>Fungi</taxon>
        <taxon>Fungi incertae sedis</taxon>
        <taxon>Mucoromycota</taxon>
        <taxon>Mortierellomycotina</taxon>
        <taxon>Mortierellomycetes</taxon>
        <taxon>Mortierellales</taxon>
        <taxon>Mortierellaceae</taxon>
        <taxon>Actinomortierella</taxon>
    </lineage>
</organism>
<dbReference type="AlphaFoldDB" id="A0A9P6Q9L5"/>
<evidence type="ECO:0000313" key="4">
    <source>
        <dbReference type="EMBL" id="KAG0262314.1"/>
    </source>
</evidence>
<dbReference type="OrthoDB" id="2129362at2759"/>
<dbReference type="SUPFAM" id="SSF55729">
    <property type="entry name" value="Acyl-CoA N-acyltransferases (Nat)"/>
    <property type="match status" value="1"/>
</dbReference>
<dbReference type="PROSITE" id="PS51186">
    <property type="entry name" value="GNAT"/>
    <property type="match status" value="1"/>
</dbReference>
<dbReference type="InterPro" id="IPR000182">
    <property type="entry name" value="GNAT_dom"/>
</dbReference>
<proteinExistence type="predicted"/>
<evidence type="ECO:0000313" key="5">
    <source>
        <dbReference type="Proteomes" id="UP000807716"/>
    </source>
</evidence>
<dbReference type="InterPro" id="IPR016181">
    <property type="entry name" value="Acyl_CoA_acyltransferase"/>
</dbReference>
<dbReference type="PANTHER" id="PTHR43072:SF23">
    <property type="entry name" value="UPF0039 PROTEIN C11D3.02C"/>
    <property type="match status" value="1"/>
</dbReference>
<dbReference type="Gene3D" id="3.40.630.30">
    <property type="match status" value="1"/>
</dbReference>
<dbReference type="EMBL" id="JAAAJB010000191">
    <property type="protein sequence ID" value="KAG0262314.1"/>
    <property type="molecule type" value="Genomic_DNA"/>
</dbReference>
<name>A0A9P6Q9L5_9FUNG</name>
<feature type="domain" description="N-acetyltransferase" evidence="3">
    <location>
        <begin position="23"/>
        <end position="186"/>
    </location>
</feature>
<evidence type="ECO:0000259" key="3">
    <source>
        <dbReference type="PROSITE" id="PS51186"/>
    </source>
</evidence>
<protein>
    <recommendedName>
        <fullName evidence="3">N-acetyltransferase domain-containing protein</fullName>
    </recommendedName>
</protein>
<dbReference type="Proteomes" id="UP000807716">
    <property type="component" value="Unassembled WGS sequence"/>
</dbReference>
<accession>A0A9P6Q9L5</accession>
<dbReference type="Pfam" id="PF00583">
    <property type="entry name" value="Acetyltransf_1"/>
    <property type="match status" value="1"/>
</dbReference>
<reference evidence="4" key="1">
    <citation type="journal article" date="2020" name="Fungal Divers.">
        <title>Resolving the Mortierellaceae phylogeny through synthesis of multi-gene phylogenetics and phylogenomics.</title>
        <authorList>
            <person name="Vandepol N."/>
            <person name="Liber J."/>
            <person name="Desiro A."/>
            <person name="Na H."/>
            <person name="Kennedy M."/>
            <person name="Barry K."/>
            <person name="Grigoriev I.V."/>
            <person name="Miller A.N."/>
            <person name="O'Donnell K."/>
            <person name="Stajich J.E."/>
            <person name="Bonito G."/>
        </authorList>
    </citation>
    <scope>NUCLEOTIDE SEQUENCE</scope>
    <source>
        <strain evidence="4">BC1065</strain>
    </source>
</reference>